<feature type="domain" description="Spore protein YkvP/CgeB glycosyl transferase-like" evidence="1">
    <location>
        <begin position="221"/>
        <end position="326"/>
    </location>
</feature>
<reference evidence="3" key="1">
    <citation type="journal article" date="2019" name="Int. J. Syst. Evol. Microbiol.">
        <title>The Global Catalogue of Microorganisms (GCM) 10K type strain sequencing project: providing services to taxonomists for standard genome sequencing and annotation.</title>
        <authorList>
            <consortium name="The Broad Institute Genomics Platform"/>
            <consortium name="The Broad Institute Genome Sequencing Center for Infectious Disease"/>
            <person name="Wu L."/>
            <person name="Ma J."/>
        </authorList>
    </citation>
    <scope>NUCLEOTIDE SEQUENCE [LARGE SCALE GENOMIC DNA]</scope>
    <source>
        <strain evidence="3">NBRC 112502</strain>
    </source>
</reference>
<dbReference type="Pfam" id="PF13524">
    <property type="entry name" value="Glyco_trans_1_2"/>
    <property type="match status" value="1"/>
</dbReference>
<dbReference type="InterPro" id="IPR055259">
    <property type="entry name" value="YkvP/CgeB_Glyco_trans-like"/>
</dbReference>
<dbReference type="Proteomes" id="UP001156641">
    <property type="component" value="Unassembled WGS sequence"/>
</dbReference>
<name>A0ABQ6AA55_9PROT</name>
<proteinExistence type="predicted"/>
<accession>A0ABQ6AA55</accession>
<evidence type="ECO:0000313" key="3">
    <source>
        <dbReference type="Proteomes" id="UP001156641"/>
    </source>
</evidence>
<dbReference type="RefSeq" id="WP_284259015.1">
    <property type="nucleotide sequence ID" value="NZ_BSOS01000079.1"/>
</dbReference>
<sequence length="348" mass="38649">MLRIVHVAYFPVSLSRRNQHSVEIKLSNGFTRNGHAVFNLSDRDIARAAGFGHYRLGRRTANQVLREFCREHRPDLLVLGHADMIWAETIAAIRADLPQLRVVQWNVDPLFEPGNVARILNTIDVVDATLISTAGPALEQFRRPGRLAGFLPNPVDVSVERARMDQVAAPAFDVIYACGNPHRPLRVVCGQSWDMEAFTQALRAQAPGVSILTPGMFGQKLLFGAAYQDGLEQAGIGLNISRRSDYFLYSSDRLAHLMGNGLLAAIERQTGYDQLFSDDEMIFFSSMEELAGKLKFYAAAPVARMAAAAAGRAKYIELFNERRVAEYVVEAAFGRVAPGDYPWPDVLR</sequence>
<dbReference type="EMBL" id="BSOS01000079">
    <property type="protein sequence ID" value="GLR68172.1"/>
    <property type="molecule type" value="Genomic_DNA"/>
</dbReference>
<evidence type="ECO:0000259" key="1">
    <source>
        <dbReference type="Pfam" id="PF13524"/>
    </source>
</evidence>
<evidence type="ECO:0000313" key="2">
    <source>
        <dbReference type="EMBL" id="GLR68172.1"/>
    </source>
</evidence>
<gene>
    <name evidence="2" type="ORF">GCM10010909_28530</name>
</gene>
<comment type="caution">
    <text evidence="2">The sequence shown here is derived from an EMBL/GenBank/DDBJ whole genome shotgun (WGS) entry which is preliminary data.</text>
</comment>
<organism evidence="2 3">
    <name type="scientific">Acidocella aquatica</name>
    <dbReference type="NCBI Taxonomy" id="1922313"/>
    <lineage>
        <taxon>Bacteria</taxon>
        <taxon>Pseudomonadati</taxon>
        <taxon>Pseudomonadota</taxon>
        <taxon>Alphaproteobacteria</taxon>
        <taxon>Acetobacterales</taxon>
        <taxon>Acidocellaceae</taxon>
        <taxon>Acidocella</taxon>
    </lineage>
</organism>
<protein>
    <recommendedName>
        <fullName evidence="1">Spore protein YkvP/CgeB glycosyl transferase-like domain-containing protein</fullName>
    </recommendedName>
</protein>
<keyword evidence="3" id="KW-1185">Reference proteome</keyword>